<evidence type="ECO:0000313" key="2">
    <source>
        <dbReference type="Proteomes" id="UP001341840"/>
    </source>
</evidence>
<comment type="caution">
    <text evidence="1">The sequence shown here is derived from an EMBL/GenBank/DDBJ whole genome shotgun (WGS) entry which is preliminary data.</text>
</comment>
<reference evidence="1 2" key="1">
    <citation type="journal article" date="2023" name="Plants (Basel)">
        <title>Bridging the Gap: Combining Genomics and Transcriptomics Approaches to Understand Stylosanthes scabra, an Orphan Legume from the Brazilian Caatinga.</title>
        <authorList>
            <person name="Ferreira-Neto J.R.C."/>
            <person name="da Silva M.D."/>
            <person name="Binneck E."/>
            <person name="de Melo N.F."/>
            <person name="da Silva R.H."/>
            <person name="de Melo A.L.T.M."/>
            <person name="Pandolfi V."/>
            <person name="Bustamante F.O."/>
            <person name="Brasileiro-Vidal A.C."/>
            <person name="Benko-Iseppon A.M."/>
        </authorList>
    </citation>
    <scope>NUCLEOTIDE SEQUENCE [LARGE SCALE GENOMIC DNA]</scope>
    <source>
        <tissue evidence="1">Leaves</tissue>
    </source>
</reference>
<gene>
    <name evidence="1" type="ORF">PIB30_101631</name>
</gene>
<proteinExistence type="predicted"/>
<name>A0ABU6WYF9_9FABA</name>
<accession>A0ABU6WYF9</accession>
<protein>
    <submittedName>
        <fullName evidence="1">Uncharacterized protein</fullName>
    </submittedName>
</protein>
<dbReference type="Proteomes" id="UP001341840">
    <property type="component" value="Unassembled WGS sequence"/>
</dbReference>
<feature type="non-terminal residue" evidence="1">
    <location>
        <position position="1"/>
    </location>
</feature>
<dbReference type="EMBL" id="JASCZI010184242">
    <property type="protein sequence ID" value="MED6190016.1"/>
    <property type="molecule type" value="Genomic_DNA"/>
</dbReference>
<evidence type="ECO:0000313" key="1">
    <source>
        <dbReference type="EMBL" id="MED6190016.1"/>
    </source>
</evidence>
<sequence>HGTAYRSRYSVEVAWFRGVREREPRLMRGWGMMGNWRCEGRARAMPWRGLGAVIGGFGVSHHALTWSWRGEEAGLCLCYVLGVCDSTLFLAE</sequence>
<organism evidence="1 2">
    <name type="scientific">Stylosanthes scabra</name>
    <dbReference type="NCBI Taxonomy" id="79078"/>
    <lineage>
        <taxon>Eukaryota</taxon>
        <taxon>Viridiplantae</taxon>
        <taxon>Streptophyta</taxon>
        <taxon>Embryophyta</taxon>
        <taxon>Tracheophyta</taxon>
        <taxon>Spermatophyta</taxon>
        <taxon>Magnoliopsida</taxon>
        <taxon>eudicotyledons</taxon>
        <taxon>Gunneridae</taxon>
        <taxon>Pentapetalae</taxon>
        <taxon>rosids</taxon>
        <taxon>fabids</taxon>
        <taxon>Fabales</taxon>
        <taxon>Fabaceae</taxon>
        <taxon>Papilionoideae</taxon>
        <taxon>50 kb inversion clade</taxon>
        <taxon>dalbergioids sensu lato</taxon>
        <taxon>Dalbergieae</taxon>
        <taxon>Pterocarpus clade</taxon>
        <taxon>Stylosanthes</taxon>
    </lineage>
</organism>
<keyword evidence="2" id="KW-1185">Reference proteome</keyword>